<organism evidence="1">
    <name type="scientific">Burkholderia pseudomallei 1710a</name>
    <dbReference type="NCBI Taxonomy" id="320371"/>
    <lineage>
        <taxon>Bacteria</taxon>
        <taxon>Pseudomonadati</taxon>
        <taxon>Pseudomonadota</taxon>
        <taxon>Betaproteobacteria</taxon>
        <taxon>Burkholderiales</taxon>
        <taxon>Burkholderiaceae</taxon>
        <taxon>Burkholderia</taxon>
        <taxon>pseudomallei group</taxon>
    </lineage>
</organism>
<reference evidence="1" key="1">
    <citation type="submission" date="2009-05" db="EMBL/GenBank/DDBJ databases">
        <authorList>
            <person name="Harkins D.M."/>
            <person name="DeShazer D."/>
            <person name="Woods D.E."/>
            <person name="Brinkac L.M."/>
            <person name="Brown K.A."/>
            <person name="Hung G.C."/>
            <person name="Tuanyok A."/>
            <person name="Zhang B."/>
            <person name="Nierman W.C."/>
        </authorList>
    </citation>
    <scope>NUCLEOTIDE SEQUENCE [LARGE SCALE GENOMIC DNA]</scope>
    <source>
        <strain evidence="1">1710a</strain>
    </source>
</reference>
<dbReference type="HOGENOM" id="CLU_085951_3_0_4"/>
<dbReference type="NCBIfam" id="TIGR01560">
    <property type="entry name" value="put_DNA_pack"/>
    <property type="match status" value="1"/>
</dbReference>
<dbReference type="CDD" id="cd08054">
    <property type="entry name" value="gp6"/>
    <property type="match status" value="1"/>
</dbReference>
<dbReference type="Gene3D" id="1.10.3230.30">
    <property type="entry name" value="Phage gp6-like head-tail connector protein"/>
    <property type="match status" value="1"/>
</dbReference>
<dbReference type="AlphaFoldDB" id="A0A0E1W9A2"/>
<dbReference type="Pfam" id="PF05135">
    <property type="entry name" value="Phage_connect_1"/>
    <property type="match status" value="1"/>
</dbReference>
<gene>
    <name evidence="1" type="ORF">BURPS1710A_1925</name>
</gene>
<sequence length="120" mass="12452">MADQTPIVSLEVALAHLREDAGVADDLIKIYIGAATQSASDYVDRKLYANDAEMQAAVADATAGADPIVANDAIRAAILLTIGKLYAFREDVVSGASASVTELPSGAKSLLFPYRVGLGV</sequence>
<accession>A0A0E1W9A2</accession>
<proteinExistence type="predicted"/>
<name>A0A0E1W9A2_BURPE</name>
<dbReference type="InterPro" id="IPR006450">
    <property type="entry name" value="Phage_HK97_gp6-like"/>
</dbReference>
<dbReference type="RefSeq" id="WP_004526668.1">
    <property type="nucleotide sequence ID" value="NZ_CM000832.1"/>
</dbReference>
<dbReference type="Proteomes" id="UP000001812">
    <property type="component" value="Chromosome I"/>
</dbReference>
<protein>
    <submittedName>
        <fullName evidence="1">Gp7</fullName>
    </submittedName>
</protein>
<evidence type="ECO:0000313" key="1">
    <source>
        <dbReference type="EMBL" id="EET09790.1"/>
    </source>
</evidence>
<dbReference type="InterPro" id="IPR021146">
    <property type="entry name" value="Phage_gp6-like_head-tail"/>
</dbReference>
<dbReference type="EMBL" id="CM000832">
    <property type="protein sequence ID" value="EET09790.1"/>
    <property type="molecule type" value="Genomic_DNA"/>
</dbReference>